<protein>
    <recommendedName>
        <fullName evidence="4">HXXEE domain-containing protein</fullName>
    </recommendedName>
</protein>
<dbReference type="AlphaFoldDB" id="A0A291QLD0"/>
<organism evidence="2 3">
    <name type="scientific">Streptomyces formicae</name>
    <dbReference type="NCBI Taxonomy" id="1616117"/>
    <lineage>
        <taxon>Bacteria</taxon>
        <taxon>Bacillati</taxon>
        <taxon>Actinomycetota</taxon>
        <taxon>Actinomycetes</taxon>
        <taxon>Kitasatosporales</taxon>
        <taxon>Streptomycetaceae</taxon>
        <taxon>Streptomyces</taxon>
    </lineage>
</organism>
<dbReference type="Proteomes" id="UP000221011">
    <property type="component" value="Chromosome"/>
</dbReference>
<dbReference type="RefSeq" id="WP_098246330.1">
    <property type="nucleotide sequence ID" value="NZ_CP022685.1"/>
</dbReference>
<dbReference type="KEGG" id="sfk:KY5_7350"/>
<evidence type="ECO:0008006" key="4">
    <source>
        <dbReference type="Google" id="ProtNLM"/>
    </source>
</evidence>
<name>A0A291QLD0_9ACTN</name>
<keyword evidence="1" id="KW-1133">Transmembrane helix</keyword>
<dbReference type="InterPro" id="IPR025671">
    <property type="entry name" value="HXXEE"/>
</dbReference>
<reference evidence="2 3" key="1">
    <citation type="submission" date="2017-08" db="EMBL/GenBank/DDBJ databases">
        <title>Complete Genome Sequence of Streptomyces formicae KY5, the formicamycin producer.</title>
        <authorList>
            <person name="Holmes N.A."/>
            <person name="Devine R."/>
            <person name="Qin Z."/>
            <person name="Seipke R.F."/>
            <person name="Wilkinson B."/>
            <person name="Hutchings M.I."/>
        </authorList>
    </citation>
    <scope>NUCLEOTIDE SEQUENCE [LARGE SCALE GENOMIC DNA]</scope>
    <source>
        <strain evidence="2 3">KY5</strain>
    </source>
</reference>
<evidence type="ECO:0000313" key="3">
    <source>
        <dbReference type="Proteomes" id="UP000221011"/>
    </source>
</evidence>
<evidence type="ECO:0000313" key="2">
    <source>
        <dbReference type="EMBL" id="ATL32368.1"/>
    </source>
</evidence>
<dbReference type="EMBL" id="CP022685">
    <property type="protein sequence ID" value="ATL32368.1"/>
    <property type="molecule type" value="Genomic_DNA"/>
</dbReference>
<evidence type="ECO:0000256" key="1">
    <source>
        <dbReference type="SAM" id="Phobius"/>
    </source>
</evidence>
<feature type="transmembrane region" description="Helical" evidence="1">
    <location>
        <begin position="94"/>
        <end position="114"/>
    </location>
</feature>
<dbReference type="Pfam" id="PF13787">
    <property type="entry name" value="HXXEE"/>
    <property type="match status" value="1"/>
</dbReference>
<feature type="transmembrane region" description="Helical" evidence="1">
    <location>
        <begin position="121"/>
        <end position="141"/>
    </location>
</feature>
<feature type="transmembrane region" description="Helical" evidence="1">
    <location>
        <begin position="213"/>
        <end position="229"/>
    </location>
</feature>
<sequence>MFSTFDLEFAWIGLGAAVVLTVVLLATDALRSDHTLSRWKDPSCLGWLAVVMYLFHIFEEYGIAADGARHAFPGSLCTTLGLGTYPDCTIPTEFYLFVNIGLTWVVAVICALLARRYVMMGFAFYSLVIVNCFFHIVPALVTGTYNPGLLTSVVMFLPASAWVGNVFLKHREPTFGVGRLLAIVGVGLVVNGSLPLTINLFLNDVISGPVLDVLQLVNAGLILLVGVLLQRSLPRTNATAATTGDRVAH</sequence>
<accession>A0A291QLD0</accession>
<feature type="transmembrane region" description="Helical" evidence="1">
    <location>
        <begin position="147"/>
        <end position="168"/>
    </location>
</feature>
<keyword evidence="1" id="KW-0812">Transmembrane</keyword>
<feature type="transmembrane region" description="Helical" evidence="1">
    <location>
        <begin position="180"/>
        <end position="201"/>
    </location>
</feature>
<gene>
    <name evidence="2" type="ORF">KY5_7350</name>
</gene>
<keyword evidence="3" id="KW-1185">Reference proteome</keyword>
<feature type="transmembrane region" description="Helical" evidence="1">
    <location>
        <begin position="12"/>
        <end position="30"/>
    </location>
</feature>
<feature type="transmembrane region" description="Helical" evidence="1">
    <location>
        <begin position="42"/>
        <end position="58"/>
    </location>
</feature>
<keyword evidence="1" id="KW-0472">Membrane</keyword>
<proteinExistence type="predicted"/>